<dbReference type="Proteomes" id="UP000680805">
    <property type="component" value="Chromosome"/>
</dbReference>
<comment type="similarity">
    <text evidence="1">Belongs to the methyltransferase superfamily.</text>
</comment>
<protein>
    <submittedName>
        <fullName evidence="5">Class I SAM-dependent methyltransferase</fullName>
    </submittedName>
</protein>
<keyword evidence="3" id="KW-0808">Transferase</keyword>
<dbReference type="Pfam" id="PF08241">
    <property type="entry name" value="Methyltransf_11"/>
    <property type="match status" value="1"/>
</dbReference>
<dbReference type="CDD" id="cd02440">
    <property type="entry name" value="AdoMet_MTases"/>
    <property type="match status" value="1"/>
</dbReference>
<accession>A0A975NN03</accession>
<dbReference type="RefSeq" id="WP_215612630.1">
    <property type="nucleotide sequence ID" value="NZ_CP076135.1"/>
</dbReference>
<dbReference type="InterPro" id="IPR029063">
    <property type="entry name" value="SAM-dependent_MTases_sf"/>
</dbReference>
<reference evidence="5" key="1">
    <citation type="submission" date="2021-06" db="EMBL/GenBank/DDBJ databases">
        <title>Bradyrhizobium sp. S2-11-2 Genome sequencing.</title>
        <authorList>
            <person name="Jin L."/>
        </authorList>
    </citation>
    <scope>NUCLEOTIDE SEQUENCE</scope>
    <source>
        <strain evidence="5">S2-11-2</strain>
    </source>
</reference>
<dbReference type="EMBL" id="CP076135">
    <property type="protein sequence ID" value="QWG16969.1"/>
    <property type="molecule type" value="Genomic_DNA"/>
</dbReference>
<dbReference type="PANTHER" id="PTHR44942:SF4">
    <property type="entry name" value="METHYLTRANSFERASE TYPE 11 DOMAIN-CONTAINING PROTEIN"/>
    <property type="match status" value="1"/>
</dbReference>
<proteinExistence type="inferred from homology"/>
<dbReference type="InterPro" id="IPR051052">
    <property type="entry name" value="Diverse_substrate_MTase"/>
</dbReference>
<dbReference type="GO" id="GO:0008757">
    <property type="term" value="F:S-adenosylmethionine-dependent methyltransferase activity"/>
    <property type="evidence" value="ECO:0007669"/>
    <property type="project" value="InterPro"/>
</dbReference>
<dbReference type="InterPro" id="IPR013216">
    <property type="entry name" value="Methyltransf_11"/>
</dbReference>
<evidence type="ECO:0000259" key="4">
    <source>
        <dbReference type="Pfam" id="PF08241"/>
    </source>
</evidence>
<sequence length="247" mass="27881">MTNGWNESASNWITDIGTEGDFGRKFVLDPPMMERVTGKGYRRALDVGCGEGRFCRMLNALGIQAVGIDPTEALIEHAWQQDPTGDYRIGRAEKLEFADSSYDLVISYLSMIDIPDIGKAIAEMTRVLEHGGTLLIANLTSFNTAGQPAGWCADADGQPRFCIDHYIDERVEWVSWRGVRIHTWHRPLSTYMSLLLNQGLELRHFAEPMPIPSADPPRAELHRRVPYFLIMEWQRPVALHLGRTSPT</sequence>
<organism evidence="5 6">
    <name type="scientific">Bradyrhizobium sediminis</name>
    <dbReference type="NCBI Taxonomy" id="2840469"/>
    <lineage>
        <taxon>Bacteria</taxon>
        <taxon>Pseudomonadati</taxon>
        <taxon>Pseudomonadota</taxon>
        <taxon>Alphaproteobacteria</taxon>
        <taxon>Hyphomicrobiales</taxon>
        <taxon>Nitrobacteraceae</taxon>
        <taxon>Bradyrhizobium</taxon>
    </lineage>
</organism>
<dbReference type="PANTHER" id="PTHR44942">
    <property type="entry name" value="METHYLTRANSF_11 DOMAIN-CONTAINING PROTEIN"/>
    <property type="match status" value="1"/>
</dbReference>
<evidence type="ECO:0000256" key="2">
    <source>
        <dbReference type="ARBA" id="ARBA00022603"/>
    </source>
</evidence>
<evidence type="ECO:0000256" key="3">
    <source>
        <dbReference type="ARBA" id="ARBA00022679"/>
    </source>
</evidence>
<evidence type="ECO:0000256" key="1">
    <source>
        <dbReference type="ARBA" id="ARBA00008361"/>
    </source>
</evidence>
<evidence type="ECO:0000313" key="5">
    <source>
        <dbReference type="EMBL" id="QWG16969.1"/>
    </source>
</evidence>
<gene>
    <name evidence="5" type="ORF">KMZ68_18545</name>
</gene>
<dbReference type="AlphaFoldDB" id="A0A975NN03"/>
<dbReference type="Gene3D" id="3.40.50.150">
    <property type="entry name" value="Vaccinia Virus protein VP39"/>
    <property type="match status" value="1"/>
</dbReference>
<keyword evidence="2 5" id="KW-0489">Methyltransferase</keyword>
<feature type="domain" description="Methyltransferase type 11" evidence="4">
    <location>
        <begin position="45"/>
        <end position="136"/>
    </location>
</feature>
<dbReference type="SUPFAM" id="SSF53335">
    <property type="entry name" value="S-adenosyl-L-methionine-dependent methyltransferases"/>
    <property type="match status" value="1"/>
</dbReference>
<evidence type="ECO:0000313" key="6">
    <source>
        <dbReference type="Proteomes" id="UP000680805"/>
    </source>
</evidence>
<name>A0A975NN03_9BRAD</name>
<dbReference type="KEGG" id="bsei:KMZ68_18545"/>
<dbReference type="GO" id="GO:0032259">
    <property type="term" value="P:methylation"/>
    <property type="evidence" value="ECO:0007669"/>
    <property type="project" value="UniProtKB-KW"/>
</dbReference>